<keyword evidence="2" id="KW-1185">Reference proteome</keyword>
<proteinExistence type="predicted"/>
<comment type="caution">
    <text evidence="1">The sequence shown here is derived from an EMBL/GenBank/DDBJ whole genome shotgun (WGS) entry which is preliminary data.</text>
</comment>
<accession>A0ACC5SRM9</accession>
<gene>
    <name evidence="1" type="ORF">J2Z19_001157</name>
</gene>
<organism evidence="1 2">
    <name type="scientific">Ensifer adhaerens</name>
    <name type="common">Sinorhizobium morelense</name>
    <dbReference type="NCBI Taxonomy" id="106592"/>
    <lineage>
        <taxon>Bacteria</taxon>
        <taxon>Pseudomonadati</taxon>
        <taxon>Pseudomonadota</taxon>
        <taxon>Alphaproteobacteria</taxon>
        <taxon>Hyphomicrobiales</taxon>
        <taxon>Rhizobiaceae</taxon>
        <taxon>Sinorhizobium/Ensifer group</taxon>
        <taxon>Ensifer</taxon>
    </lineage>
</organism>
<evidence type="ECO:0000313" key="2">
    <source>
        <dbReference type="Proteomes" id="UP000823773"/>
    </source>
</evidence>
<dbReference type="Proteomes" id="UP000823773">
    <property type="component" value="Unassembled WGS sequence"/>
</dbReference>
<sequence>MKTKARDRELINAMRRYFVAKAELSALRAALEQARSATGEDIGGFYDPRTNVAHADQIRRSHALNAEMRLLMDRAAAWGRLEVVELEKGHASEEPETALPPAGNPAGSSTA</sequence>
<name>A0ACC5SRM9_ENSAD</name>
<protein>
    <submittedName>
        <fullName evidence="1">Uncharacterized protein</fullName>
    </submittedName>
</protein>
<reference evidence="1" key="1">
    <citation type="submission" date="2021-03" db="EMBL/GenBank/DDBJ databases">
        <title>Genomic Encyclopedia of Type Strains, Phase IV (KMG-IV): sequencing the most valuable type-strain genomes for metagenomic binning, comparative biology and taxonomic classification.</title>
        <authorList>
            <person name="Goeker M."/>
        </authorList>
    </citation>
    <scope>NUCLEOTIDE SEQUENCE</scope>
    <source>
        <strain evidence="1">DSM 18131</strain>
    </source>
</reference>
<evidence type="ECO:0000313" key="1">
    <source>
        <dbReference type="EMBL" id="MBP1871445.1"/>
    </source>
</evidence>
<dbReference type="EMBL" id="JAGGJR010000002">
    <property type="protein sequence ID" value="MBP1871445.1"/>
    <property type="molecule type" value="Genomic_DNA"/>
</dbReference>